<protein>
    <submittedName>
        <fullName evidence="1">Helix-turn-helix domain-containing protein</fullName>
    </submittedName>
</protein>
<feature type="non-terminal residue" evidence="1">
    <location>
        <position position="24"/>
    </location>
</feature>
<comment type="caution">
    <text evidence="1">The sequence shown here is derived from an EMBL/GenBank/DDBJ whole genome shotgun (WGS) entry which is preliminary data.</text>
</comment>
<dbReference type="Proteomes" id="UP000623440">
    <property type="component" value="Unassembled WGS sequence"/>
</dbReference>
<gene>
    <name evidence="1" type="ORF">H6G97_51285</name>
</gene>
<organism evidence="1 2">
    <name type="scientific">Nostoc flagelliforme FACHB-838</name>
    <dbReference type="NCBI Taxonomy" id="2692904"/>
    <lineage>
        <taxon>Bacteria</taxon>
        <taxon>Bacillati</taxon>
        <taxon>Cyanobacteriota</taxon>
        <taxon>Cyanophyceae</taxon>
        <taxon>Nostocales</taxon>
        <taxon>Nostocaceae</taxon>
        <taxon>Nostoc</taxon>
    </lineage>
</organism>
<reference evidence="1 2" key="1">
    <citation type="journal article" date="2020" name="ISME J.">
        <title>Comparative genomics reveals insights into cyanobacterial evolution and habitat adaptation.</title>
        <authorList>
            <person name="Chen M.Y."/>
            <person name="Teng W.K."/>
            <person name="Zhao L."/>
            <person name="Hu C.X."/>
            <person name="Zhou Y.K."/>
            <person name="Han B.P."/>
            <person name="Song L.R."/>
            <person name="Shu W.S."/>
        </authorList>
    </citation>
    <scope>NUCLEOTIDE SEQUENCE [LARGE SCALE GENOMIC DNA]</scope>
    <source>
        <strain evidence="1 2">FACHB-838</strain>
    </source>
</reference>
<accession>A0ABR8E6K1</accession>
<sequence length="24" mass="2825">MLLLMDDGKTYQEISDWLGCSYRS</sequence>
<evidence type="ECO:0000313" key="2">
    <source>
        <dbReference type="Proteomes" id="UP000623440"/>
    </source>
</evidence>
<name>A0ABR8E6K1_9NOSO</name>
<keyword evidence="2" id="KW-1185">Reference proteome</keyword>
<evidence type="ECO:0000313" key="1">
    <source>
        <dbReference type="EMBL" id="MBD2537130.1"/>
    </source>
</evidence>
<dbReference type="EMBL" id="JACJSI010000681">
    <property type="protein sequence ID" value="MBD2537130.1"/>
    <property type="molecule type" value="Genomic_DNA"/>
</dbReference>
<proteinExistence type="predicted"/>